<sequence>MPKVRASPGGRGRLEPNDKSFYKECLYDEKNPTFSRNNNYFSY</sequence>
<evidence type="ECO:0000313" key="1">
    <source>
        <dbReference type="EMBL" id="SBV90866.1"/>
    </source>
</evidence>
<gene>
    <name evidence="1" type="ORF">KL86DYS1_10186</name>
</gene>
<reference evidence="1" key="1">
    <citation type="submission" date="2016-04" db="EMBL/GenBank/DDBJ databases">
        <authorList>
            <person name="Evans L.H."/>
            <person name="Alamgir A."/>
            <person name="Owens N."/>
            <person name="Weber N.D."/>
            <person name="Virtaneva K."/>
            <person name="Barbian K."/>
            <person name="Babar A."/>
            <person name="Rosenke K."/>
        </authorList>
    </citation>
    <scope>NUCLEOTIDE SEQUENCE</scope>
    <source>
        <strain evidence="1">86-1</strain>
    </source>
</reference>
<accession>A0A212IUH4</accession>
<protein>
    <submittedName>
        <fullName evidence="1">Uncharacterized protein</fullName>
    </submittedName>
</protein>
<proteinExistence type="predicted"/>
<organism evidence="1">
    <name type="scientific">uncultured Dysgonomonas sp</name>
    <dbReference type="NCBI Taxonomy" id="206096"/>
    <lineage>
        <taxon>Bacteria</taxon>
        <taxon>Pseudomonadati</taxon>
        <taxon>Bacteroidota</taxon>
        <taxon>Bacteroidia</taxon>
        <taxon>Bacteroidales</taxon>
        <taxon>Dysgonomonadaceae</taxon>
        <taxon>Dysgonomonas</taxon>
        <taxon>environmental samples</taxon>
    </lineage>
</organism>
<dbReference type="AlphaFoldDB" id="A0A212IUH4"/>
<name>A0A212IUH4_9BACT</name>
<dbReference type="EMBL" id="FLUM01000001">
    <property type="protein sequence ID" value="SBV90866.1"/>
    <property type="molecule type" value="Genomic_DNA"/>
</dbReference>